<evidence type="ECO:0000256" key="7">
    <source>
        <dbReference type="ARBA" id="ARBA00023004"/>
    </source>
</evidence>
<dbReference type="InterPro" id="IPR017972">
    <property type="entry name" value="Cyt_P450_CS"/>
</dbReference>
<comment type="cofactor">
    <cofactor evidence="12">
        <name>heme</name>
        <dbReference type="ChEBI" id="CHEBI:30413"/>
    </cofactor>
</comment>
<keyword evidence="15" id="KW-1185">Reference proteome</keyword>
<comment type="catalytic activity">
    <reaction evidence="11">
        <text>4'-O-methylnorbelladine + reduced [NADPH--hemoprotein reductase] + O2 = (10bR,4aS)-noroxomaritidine + oxidized [NADPH--hemoprotein reductase] + 2 H2O + H(+)</text>
        <dbReference type="Rhea" id="RHEA:51260"/>
        <dbReference type="Rhea" id="RHEA-COMP:11964"/>
        <dbReference type="Rhea" id="RHEA-COMP:11965"/>
        <dbReference type="ChEBI" id="CHEBI:15377"/>
        <dbReference type="ChEBI" id="CHEBI:15378"/>
        <dbReference type="ChEBI" id="CHEBI:15379"/>
        <dbReference type="ChEBI" id="CHEBI:57618"/>
        <dbReference type="ChEBI" id="CHEBI:58210"/>
        <dbReference type="ChEBI" id="CHEBI:133993"/>
        <dbReference type="ChEBI" id="CHEBI:133995"/>
        <dbReference type="EC" id="1.14.19.50"/>
    </reaction>
</comment>
<evidence type="ECO:0000256" key="5">
    <source>
        <dbReference type="ARBA" id="ARBA00022989"/>
    </source>
</evidence>
<keyword evidence="3" id="KW-0812">Transmembrane</keyword>
<evidence type="ECO:0000256" key="10">
    <source>
        <dbReference type="ARBA" id="ARBA00048529"/>
    </source>
</evidence>
<dbReference type="Gene3D" id="1.10.630.10">
    <property type="entry name" value="Cytochrome P450"/>
    <property type="match status" value="1"/>
</dbReference>
<dbReference type="GO" id="GO:0004497">
    <property type="term" value="F:monooxygenase activity"/>
    <property type="evidence" value="ECO:0007669"/>
    <property type="project" value="UniProtKB-KW"/>
</dbReference>
<dbReference type="Proteomes" id="UP000775213">
    <property type="component" value="Unassembled WGS sequence"/>
</dbReference>
<keyword evidence="8" id="KW-0472">Membrane</keyword>
<comment type="caution">
    <text evidence="14">The sequence shown here is derived from an EMBL/GenBank/DDBJ whole genome shotgun (WGS) entry which is preliminary data.</text>
</comment>
<sequence length="501" mass="57008">MLPSDVCRCRIDPDVETVQSTWNTYRRPTLKTSQRAFSLPTSWAIYWVWTVSSSPTVTSGRPNERWPATMFSANKFNTWVRQVVHNELDQIDSLLETVASQNDHDIGQGLYSTAGTSLEKRSGTHGGAIAMPELFFRYTLSSFAKMAFAADLGCLSEDPVSLQKPHPFAVAFDYAQGVMNDRFVFPIWKLSERIMPYGREMRRSIKTVRTFGMAIIKQRLAETGADVSSIQIDEKDASFNPDDLKQCSLQNEGKDLLALFMEQTQDPQALLTVVLNFLIAGRDTTAQTLSWLFYELCAHPEHVEHIRRELDQVMGKDAASKRSWLKYDEFKKLPYTLACVHEAARLHPSVPKNGKEVLRDDVIVPQGPNPDNLPPIKVYAGERVGWSDWVMNRLTEVWGPDAEEFNPQRFLTRDASTGQWSYQQQSQWKFHVFNAGPRLCLGMNLAGYEATAFLAATLQKYDFTWSSKQQGQTSDWPPTYANSVTHPMKDLYQVIVTHRQL</sequence>
<comment type="subcellular location">
    <subcellularLocation>
        <location evidence="1">Membrane</location>
        <topology evidence="1">Single-pass membrane protein</topology>
    </subcellularLocation>
</comment>
<dbReference type="Pfam" id="PF00067">
    <property type="entry name" value="p450"/>
    <property type="match status" value="1"/>
</dbReference>
<dbReference type="PANTHER" id="PTHR24296">
    <property type="entry name" value="CYTOCHROME P450"/>
    <property type="match status" value="1"/>
</dbReference>
<dbReference type="PRINTS" id="PR00385">
    <property type="entry name" value="P450"/>
</dbReference>
<comment type="catalytic activity">
    <reaction evidence="10">
        <text>4'-O-methylnorbelladine + reduced [NADPH--hemoprotein reductase] + O2 = (10bS,4aR)-noroxomaritidine + oxidized [NADPH--hemoprotein reductase] + 2 H2O + H(+)</text>
        <dbReference type="Rhea" id="RHEA:51264"/>
        <dbReference type="Rhea" id="RHEA-COMP:11964"/>
        <dbReference type="Rhea" id="RHEA-COMP:11965"/>
        <dbReference type="ChEBI" id="CHEBI:15377"/>
        <dbReference type="ChEBI" id="CHEBI:15378"/>
        <dbReference type="ChEBI" id="CHEBI:15379"/>
        <dbReference type="ChEBI" id="CHEBI:57618"/>
        <dbReference type="ChEBI" id="CHEBI:58210"/>
        <dbReference type="ChEBI" id="CHEBI:133993"/>
        <dbReference type="ChEBI" id="CHEBI:133996"/>
        <dbReference type="EC" id="1.14.19.50"/>
    </reaction>
</comment>
<evidence type="ECO:0000256" key="8">
    <source>
        <dbReference type="ARBA" id="ARBA00023136"/>
    </source>
</evidence>
<dbReference type="AlphaFoldDB" id="A0AAV7FQG2"/>
<evidence type="ECO:0000256" key="4">
    <source>
        <dbReference type="ARBA" id="ARBA00022723"/>
    </source>
</evidence>
<evidence type="ECO:0000256" key="13">
    <source>
        <dbReference type="RuleBase" id="RU000461"/>
    </source>
</evidence>
<keyword evidence="7 12" id="KW-0408">Iron</keyword>
<evidence type="ECO:0000313" key="14">
    <source>
        <dbReference type="EMBL" id="KAH0445405.1"/>
    </source>
</evidence>
<evidence type="ECO:0000256" key="11">
    <source>
        <dbReference type="ARBA" id="ARBA00049170"/>
    </source>
</evidence>
<dbReference type="InterPro" id="IPR001128">
    <property type="entry name" value="Cyt_P450"/>
</dbReference>
<dbReference type="GO" id="GO:0016705">
    <property type="term" value="F:oxidoreductase activity, acting on paired donors, with incorporation or reduction of molecular oxygen"/>
    <property type="evidence" value="ECO:0007669"/>
    <property type="project" value="InterPro"/>
</dbReference>
<evidence type="ECO:0000256" key="2">
    <source>
        <dbReference type="ARBA" id="ARBA00010617"/>
    </source>
</evidence>
<evidence type="ECO:0000256" key="12">
    <source>
        <dbReference type="PIRSR" id="PIRSR602401-1"/>
    </source>
</evidence>
<dbReference type="PRINTS" id="PR00463">
    <property type="entry name" value="EP450I"/>
</dbReference>
<feature type="binding site" description="axial binding residue" evidence="12">
    <location>
        <position position="440"/>
    </location>
    <ligand>
        <name>heme</name>
        <dbReference type="ChEBI" id="CHEBI:30413"/>
    </ligand>
    <ligandPart>
        <name>Fe</name>
        <dbReference type="ChEBI" id="CHEBI:18248"/>
    </ligandPart>
</feature>
<dbReference type="EC" id="1.14.19.50" evidence="9"/>
<dbReference type="GO" id="GO:0020037">
    <property type="term" value="F:heme binding"/>
    <property type="evidence" value="ECO:0007669"/>
    <property type="project" value="InterPro"/>
</dbReference>
<gene>
    <name evidence="14" type="ORF">IEQ34_025508</name>
</gene>
<organism evidence="14 15">
    <name type="scientific">Dendrobium chrysotoxum</name>
    <name type="common">Orchid</name>
    <dbReference type="NCBI Taxonomy" id="161865"/>
    <lineage>
        <taxon>Eukaryota</taxon>
        <taxon>Viridiplantae</taxon>
        <taxon>Streptophyta</taxon>
        <taxon>Embryophyta</taxon>
        <taxon>Tracheophyta</taxon>
        <taxon>Spermatophyta</taxon>
        <taxon>Magnoliopsida</taxon>
        <taxon>Liliopsida</taxon>
        <taxon>Asparagales</taxon>
        <taxon>Orchidaceae</taxon>
        <taxon>Epidendroideae</taxon>
        <taxon>Malaxideae</taxon>
        <taxon>Dendrobiinae</taxon>
        <taxon>Dendrobium</taxon>
    </lineage>
</organism>
<name>A0AAV7FQG2_DENCH</name>
<reference evidence="14 15" key="1">
    <citation type="journal article" date="2021" name="Hortic Res">
        <title>Chromosome-scale assembly of the Dendrobium chrysotoxum genome enhances the understanding of orchid evolution.</title>
        <authorList>
            <person name="Zhang Y."/>
            <person name="Zhang G.Q."/>
            <person name="Zhang D."/>
            <person name="Liu X.D."/>
            <person name="Xu X.Y."/>
            <person name="Sun W.H."/>
            <person name="Yu X."/>
            <person name="Zhu X."/>
            <person name="Wang Z.W."/>
            <person name="Zhao X."/>
            <person name="Zhong W.Y."/>
            <person name="Chen H."/>
            <person name="Yin W.L."/>
            <person name="Huang T."/>
            <person name="Niu S.C."/>
            <person name="Liu Z.J."/>
        </authorList>
    </citation>
    <scope>NUCLEOTIDE SEQUENCE [LARGE SCALE GENOMIC DNA]</scope>
    <source>
        <strain evidence="14">Lindl</strain>
    </source>
</reference>
<dbReference type="GO" id="GO:0006629">
    <property type="term" value="P:lipid metabolic process"/>
    <property type="evidence" value="ECO:0007669"/>
    <property type="project" value="UniProtKB-ARBA"/>
</dbReference>
<comment type="similarity">
    <text evidence="2 13">Belongs to the cytochrome P450 family.</text>
</comment>
<evidence type="ECO:0000256" key="1">
    <source>
        <dbReference type="ARBA" id="ARBA00004167"/>
    </source>
</evidence>
<protein>
    <recommendedName>
        <fullName evidence="9">noroxomaritidine synthase</fullName>
        <ecNumber evidence="9">1.14.19.50</ecNumber>
    </recommendedName>
</protein>
<dbReference type="EMBL" id="JAGFBR010000377">
    <property type="protein sequence ID" value="KAH0445405.1"/>
    <property type="molecule type" value="Genomic_DNA"/>
</dbReference>
<evidence type="ECO:0000256" key="3">
    <source>
        <dbReference type="ARBA" id="ARBA00022692"/>
    </source>
</evidence>
<evidence type="ECO:0000256" key="9">
    <source>
        <dbReference type="ARBA" id="ARBA00039071"/>
    </source>
</evidence>
<keyword evidence="13" id="KW-0503">Monooxygenase</keyword>
<proteinExistence type="inferred from homology"/>
<keyword evidence="5" id="KW-1133">Transmembrane helix</keyword>
<dbReference type="GO" id="GO:0005506">
    <property type="term" value="F:iron ion binding"/>
    <property type="evidence" value="ECO:0007669"/>
    <property type="project" value="InterPro"/>
</dbReference>
<dbReference type="GO" id="GO:0016020">
    <property type="term" value="C:membrane"/>
    <property type="evidence" value="ECO:0007669"/>
    <property type="project" value="UniProtKB-SubCell"/>
</dbReference>
<evidence type="ECO:0000256" key="6">
    <source>
        <dbReference type="ARBA" id="ARBA00023002"/>
    </source>
</evidence>
<keyword evidence="4 12" id="KW-0479">Metal-binding</keyword>
<dbReference type="SUPFAM" id="SSF48264">
    <property type="entry name" value="Cytochrome P450"/>
    <property type="match status" value="1"/>
</dbReference>
<dbReference type="PROSITE" id="PS00086">
    <property type="entry name" value="CYTOCHROME_P450"/>
    <property type="match status" value="1"/>
</dbReference>
<dbReference type="InterPro" id="IPR036396">
    <property type="entry name" value="Cyt_P450_sf"/>
</dbReference>
<accession>A0AAV7FQG2</accession>
<evidence type="ECO:0000313" key="15">
    <source>
        <dbReference type="Proteomes" id="UP000775213"/>
    </source>
</evidence>
<keyword evidence="12 13" id="KW-0349">Heme</keyword>
<keyword evidence="6 13" id="KW-0560">Oxidoreductase</keyword>
<dbReference type="InterPro" id="IPR002401">
    <property type="entry name" value="Cyt_P450_E_grp-I"/>
</dbReference>